<sequence length="74" mass="8350">MIIVVLFLIVLGSLTAALAAYIHDFSWGFIAISYVAGGWGGLLTGLPALFFLRWRRQRRMMRESGQPDPQPSRR</sequence>
<accession>A0A934W274</accession>
<keyword evidence="1" id="KW-0472">Membrane</keyword>
<evidence type="ECO:0000313" key="2">
    <source>
        <dbReference type="EMBL" id="MBK4218133.1"/>
    </source>
</evidence>
<evidence type="ECO:0000256" key="1">
    <source>
        <dbReference type="SAM" id="Phobius"/>
    </source>
</evidence>
<dbReference type="AlphaFoldDB" id="A0A934W274"/>
<organism evidence="2 3">
    <name type="scientific">Paracoccus caeni</name>
    <dbReference type="NCBI Taxonomy" id="657651"/>
    <lineage>
        <taxon>Bacteria</taxon>
        <taxon>Pseudomonadati</taxon>
        <taxon>Pseudomonadota</taxon>
        <taxon>Alphaproteobacteria</taxon>
        <taxon>Rhodobacterales</taxon>
        <taxon>Paracoccaceae</taxon>
        <taxon>Paracoccus</taxon>
    </lineage>
</organism>
<keyword evidence="1" id="KW-0812">Transmembrane</keyword>
<proteinExistence type="predicted"/>
<keyword evidence="1" id="KW-1133">Transmembrane helix</keyword>
<keyword evidence="3" id="KW-1185">Reference proteome</keyword>
<protein>
    <submittedName>
        <fullName evidence="2">Uncharacterized protein</fullName>
    </submittedName>
</protein>
<dbReference type="Proteomes" id="UP000640485">
    <property type="component" value="Unassembled WGS sequence"/>
</dbReference>
<dbReference type="RefSeq" id="WP_200689483.1">
    <property type="nucleotide sequence ID" value="NZ_JAEPRQ010000013.1"/>
</dbReference>
<dbReference type="EMBL" id="JAEPRQ010000013">
    <property type="protein sequence ID" value="MBK4218133.1"/>
    <property type="molecule type" value="Genomic_DNA"/>
</dbReference>
<feature type="transmembrane region" description="Helical" evidence="1">
    <location>
        <begin position="29"/>
        <end position="52"/>
    </location>
</feature>
<evidence type="ECO:0000313" key="3">
    <source>
        <dbReference type="Proteomes" id="UP000640485"/>
    </source>
</evidence>
<reference evidence="2" key="1">
    <citation type="submission" date="2021-01" db="EMBL/GenBank/DDBJ databases">
        <title>Paracoccus amoyensis sp. nov., isolated from the surface seawater along the coast of Xiamen Island, China.</title>
        <authorList>
            <person name="Lyu L."/>
        </authorList>
    </citation>
    <scope>NUCLEOTIDE SEQUENCE</scope>
    <source>
        <strain evidence="2">MJ17</strain>
    </source>
</reference>
<comment type="caution">
    <text evidence="2">The sequence shown here is derived from an EMBL/GenBank/DDBJ whole genome shotgun (WGS) entry which is preliminary data.</text>
</comment>
<gene>
    <name evidence="2" type="ORF">JJJ17_19575</name>
</gene>
<name>A0A934W274_9RHOB</name>